<gene>
    <name evidence="1" type="ORF">CDL12_00013</name>
</gene>
<accession>A0A2G9IC78</accession>
<dbReference type="PANTHER" id="PTHR34222">
    <property type="entry name" value="GAG_PRE-INTEGRS DOMAIN-CONTAINING PROTEIN"/>
    <property type="match status" value="1"/>
</dbReference>
<evidence type="ECO:0000313" key="2">
    <source>
        <dbReference type="Proteomes" id="UP000231279"/>
    </source>
</evidence>
<dbReference type="AlphaFoldDB" id="A0A2G9IC78"/>
<evidence type="ECO:0008006" key="3">
    <source>
        <dbReference type="Google" id="ProtNLM"/>
    </source>
</evidence>
<dbReference type="Proteomes" id="UP000231279">
    <property type="component" value="Unassembled WGS sequence"/>
</dbReference>
<organism evidence="1 2">
    <name type="scientific">Handroanthus impetiginosus</name>
    <dbReference type="NCBI Taxonomy" id="429701"/>
    <lineage>
        <taxon>Eukaryota</taxon>
        <taxon>Viridiplantae</taxon>
        <taxon>Streptophyta</taxon>
        <taxon>Embryophyta</taxon>
        <taxon>Tracheophyta</taxon>
        <taxon>Spermatophyta</taxon>
        <taxon>Magnoliopsida</taxon>
        <taxon>eudicotyledons</taxon>
        <taxon>Gunneridae</taxon>
        <taxon>Pentapetalae</taxon>
        <taxon>asterids</taxon>
        <taxon>lamiids</taxon>
        <taxon>Lamiales</taxon>
        <taxon>Bignoniaceae</taxon>
        <taxon>Crescentiina</taxon>
        <taxon>Tabebuia alliance</taxon>
        <taxon>Handroanthus</taxon>
    </lineage>
</organism>
<evidence type="ECO:0000313" key="1">
    <source>
        <dbReference type="EMBL" id="PIN27220.1"/>
    </source>
</evidence>
<dbReference type="PANTHER" id="PTHR34222:SF95">
    <property type="entry name" value="RRNA 2'-O-METHYLTRANSFERASE FIBRILLARIN-LIKE ISOFORM X1"/>
    <property type="match status" value="1"/>
</dbReference>
<keyword evidence="2" id="KW-1185">Reference proteome</keyword>
<name>A0A2G9IC78_9LAMI</name>
<sequence length="200" mass="22041">MYFHAKNVSRVFELYEKLFSLKQDGSDARSVTAYFASLKGAADEILLYHPLGVDVQTQKSQWDEFLVATFLSGLNPSLRPVRDSLLASDTVPTLSNALSRVLQVATADARQCSYCGRTNHVSEKCWVKFGKPAWANAFTNKSQPESEVVTLSRAEYEKLVNCDATSQATEVSSSAVVSPSAGAFVASHGFADKEDDWWRT</sequence>
<comment type="caution">
    <text evidence="1">The sequence shown here is derived from an EMBL/GenBank/DDBJ whole genome shotgun (WGS) entry which is preliminary data.</text>
</comment>
<proteinExistence type="predicted"/>
<dbReference type="EMBL" id="NKXS01000001">
    <property type="protein sequence ID" value="PIN27220.1"/>
    <property type="molecule type" value="Genomic_DNA"/>
</dbReference>
<protein>
    <recommendedName>
        <fullName evidence="3">CCHC-type domain-containing protein</fullName>
    </recommendedName>
</protein>
<reference evidence="2" key="1">
    <citation type="journal article" date="2018" name="Gigascience">
        <title>Genome assembly of the Pink Ipe (Handroanthus impetiginosus, Bignoniaceae), a highly valued, ecologically keystone Neotropical timber forest tree.</title>
        <authorList>
            <person name="Silva-Junior O.B."/>
            <person name="Grattapaglia D."/>
            <person name="Novaes E."/>
            <person name="Collevatti R.G."/>
        </authorList>
    </citation>
    <scope>NUCLEOTIDE SEQUENCE [LARGE SCALE GENOMIC DNA]</scope>
    <source>
        <strain evidence="2">cv. UFG-1</strain>
    </source>
</reference>
<dbReference type="OrthoDB" id="899412at2759"/>